<keyword evidence="2" id="KW-1133">Transmembrane helix</keyword>
<evidence type="ECO:0000256" key="1">
    <source>
        <dbReference type="SAM" id="MobiDB-lite"/>
    </source>
</evidence>
<keyword evidence="2" id="KW-0472">Membrane</keyword>
<reference evidence="3 4" key="1">
    <citation type="submission" date="2019-01" db="EMBL/GenBank/DDBJ databases">
        <authorList>
            <person name="Ferrante I. M."/>
        </authorList>
    </citation>
    <scope>NUCLEOTIDE SEQUENCE [LARGE SCALE GENOMIC DNA]</scope>
    <source>
        <strain evidence="3 4">B856</strain>
    </source>
</reference>
<feature type="transmembrane region" description="Helical" evidence="2">
    <location>
        <begin position="361"/>
        <end position="380"/>
    </location>
</feature>
<name>A0A448Z6S3_9STRA</name>
<keyword evidence="4" id="KW-1185">Reference proteome</keyword>
<dbReference type="OrthoDB" id="42649at2759"/>
<organism evidence="3 4">
    <name type="scientific">Pseudo-nitzschia multistriata</name>
    <dbReference type="NCBI Taxonomy" id="183589"/>
    <lineage>
        <taxon>Eukaryota</taxon>
        <taxon>Sar</taxon>
        <taxon>Stramenopiles</taxon>
        <taxon>Ochrophyta</taxon>
        <taxon>Bacillariophyta</taxon>
        <taxon>Bacillariophyceae</taxon>
        <taxon>Bacillariophycidae</taxon>
        <taxon>Bacillariales</taxon>
        <taxon>Bacillariaceae</taxon>
        <taxon>Pseudo-nitzschia</taxon>
    </lineage>
</organism>
<evidence type="ECO:0000256" key="2">
    <source>
        <dbReference type="SAM" id="Phobius"/>
    </source>
</evidence>
<feature type="region of interest" description="Disordered" evidence="1">
    <location>
        <begin position="1037"/>
        <end position="1082"/>
    </location>
</feature>
<dbReference type="AlphaFoldDB" id="A0A448Z6S3"/>
<accession>A0A448Z6S3</accession>
<keyword evidence="2" id="KW-0812">Transmembrane</keyword>
<gene>
    <name evidence="3" type="ORF">PSNMU_V1.4_AUG-EV-PASAV3_0044830</name>
</gene>
<dbReference type="EMBL" id="CAACVS010000138">
    <property type="protein sequence ID" value="VEU37742.1"/>
    <property type="molecule type" value="Genomic_DNA"/>
</dbReference>
<sequence>MVAFDRPVGASPDAKEIEYICALHQSGETVRSDGSIRAEDIQVYLCSRFGIDVGLDEVRQTILRGMGGSSNEDEVLDLMEVTAILLIPLLLKAAYVEGSYNDDFGAFNNKGNDESETPSVASAAADNCSTIPLPQGILSPPADLLKVCADIILHDVLVGCRKDSGAETEAITTDFIRNILLMYGEDELAADQTLLEEMVEACRFESIEGRVCHDEETANKSNACATNTAFDAKAFGRGLTSDVRLYDLRNETRQSSIMEDIYFHNRIRFEDAHDGDDTTRIPKNEKSIKNLNASLLVKRRGSITAKNTIGDPTKIVPSSLEVDTDTGVETTLPSMMNIHEVKRIYTAPAIDILAGTYRSKVLIVCLWCATVFGLFSLTWIRNPLGIDRIDAKCNELYGEQGSITANAFGMFCHAGASVLNWLFCFAMFCVFGISIIGMASVGNFNMEQPRWYLPFFGCVAILLLVFPLYLQPEYSTIRSDSREKTYMYPRYTALFLLCITLYLHLTHVVTIWFGIVDFGKRKIGRIMGFSALKQELQIKQSAAFKLNLLATNAMDIHRCTSSPKVFLTRFGHGLSAYSLHGTRYVKAGGLFWCWQKFRDQTIFEEEGMFYSARLIASNLSQWFVSFFVLVVGSNFFVATVNNWKSADARAERSSFIGNYLAKRLDAKWNSTTQKEALALVHAVVKSVNATGAFCDDSSAIPDPSEICKLGIRGDWTCEEANTTEALCSLLYNPALEDTNPDLYGALLKGSGLEGAVSDFRNAVMASITSIGDSLLPVEQWMVVVPLIVGIIVAFITSIRCSLLYIPSVTTTMIQLRTGVIPALGNPDFDKCRLKPDNITLLTGASFWGCFVSAILSGAVVAFLVFLFVWQETSYAAFRIIVLGVGFVIFMLIRALLGRCCRVAFFNGLYRKKPAHANIAMLALEWANYFFTIFIIIVRMIKMIIATTASLGRIDRPFLAKGRGRKLDKLPQVHTCDLLAHEAHRHPFVETLGLVYLMKFRYSESFCHRAGSAWRLIFVYALMPWLHKHRIRGIGQRDTTYQKEKNEPYMTVPSDGVSGNDGSAIDENSFRDRSGKGTRMCRI</sequence>
<feature type="transmembrane region" description="Helical" evidence="2">
    <location>
        <begin position="916"/>
        <end position="937"/>
    </location>
</feature>
<feature type="transmembrane region" description="Helical" evidence="2">
    <location>
        <begin position="451"/>
        <end position="470"/>
    </location>
</feature>
<feature type="transmembrane region" description="Helical" evidence="2">
    <location>
        <begin position="780"/>
        <end position="805"/>
    </location>
</feature>
<feature type="transmembrane region" description="Helical" evidence="2">
    <location>
        <begin position="491"/>
        <end position="515"/>
    </location>
</feature>
<feature type="transmembrane region" description="Helical" evidence="2">
    <location>
        <begin position="875"/>
        <end position="896"/>
    </location>
</feature>
<evidence type="ECO:0000313" key="4">
    <source>
        <dbReference type="Proteomes" id="UP000291116"/>
    </source>
</evidence>
<feature type="transmembrane region" description="Helical" evidence="2">
    <location>
        <begin position="418"/>
        <end position="439"/>
    </location>
</feature>
<proteinExistence type="predicted"/>
<dbReference type="Proteomes" id="UP000291116">
    <property type="component" value="Unassembled WGS sequence"/>
</dbReference>
<feature type="transmembrane region" description="Helical" evidence="2">
    <location>
        <begin position="844"/>
        <end position="868"/>
    </location>
</feature>
<protein>
    <submittedName>
        <fullName evidence="3">Uncharacterized protein</fullName>
    </submittedName>
</protein>
<evidence type="ECO:0000313" key="3">
    <source>
        <dbReference type="EMBL" id="VEU37742.1"/>
    </source>
</evidence>